<comment type="caution">
    <text evidence="9">The sequence shown here is derived from an EMBL/GenBank/DDBJ whole genome shotgun (WGS) entry which is preliminary data.</text>
</comment>
<keyword evidence="4 7" id="KW-0812">Transmembrane</keyword>
<accession>A0AAW5KM24</accession>
<dbReference type="AlphaFoldDB" id="A0AAW5KM24"/>
<organism evidence="9 10">
    <name type="scientific">Ruminococcus bicirculans</name>
    <name type="common">ex Wegman et al. 2014</name>
    <dbReference type="NCBI Taxonomy" id="1160721"/>
    <lineage>
        <taxon>Bacteria</taxon>
        <taxon>Bacillati</taxon>
        <taxon>Bacillota</taxon>
        <taxon>Clostridia</taxon>
        <taxon>Eubacteriales</taxon>
        <taxon>Oscillospiraceae</taxon>
        <taxon>Ruminococcus</taxon>
    </lineage>
</organism>
<evidence type="ECO:0000256" key="3">
    <source>
        <dbReference type="ARBA" id="ARBA00022475"/>
    </source>
</evidence>
<dbReference type="GO" id="GO:0005886">
    <property type="term" value="C:plasma membrane"/>
    <property type="evidence" value="ECO:0007669"/>
    <property type="project" value="UniProtKB-SubCell"/>
</dbReference>
<dbReference type="EMBL" id="JANGCN010000043">
    <property type="protein sequence ID" value="MCQ5154216.1"/>
    <property type="molecule type" value="Genomic_DNA"/>
</dbReference>
<feature type="transmembrane region" description="Helical" evidence="7">
    <location>
        <begin position="278"/>
        <end position="298"/>
    </location>
</feature>
<dbReference type="InterPro" id="IPR000515">
    <property type="entry name" value="MetI-like"/>
</dbReference>
<feature type="transmembrane region" description="Helical" evidence="7">
    <location>
        <begin position="232"/>
        <end position="253"/>
    </location>
</feature>
<evidence type="ECO:0000256" key="4">
    <source>
        <dbReference type="ARBA" id="ARBA00022692"/>
    </source>
</evidence>
<dbReference type="Proteomes" id="UP001206236">
    <property type="component" value="Unassembled WGS sequence"/>
</dbReference>
<gene>
    <name evidence="9" type="ORF">NE632_13025</name>
</gene>
<protein>
    <submittedName>
        <fullName evidence="9">Sugar ABC transporter permease</fullName>
    </submittedName>
</protein>
<evidence type="ECO:0000313" key="10">
    <source>
        <dbReference type="Proteomes" id="UP001206236"/>
    </source>
</evidence>
<feature type="transmembrane region" description="Helical" evidence="7">
    <location>
        <begin position="21"/>
        <end position="44"/>
    </location>
</feature>
<dbReference type="PANTHER" id="PTHR30193:SF37">
    <property type="entry name" value="INNER MEMBRANE ABC TRANSPORTER PERMEASE PROTEIN YCJO"/>
    <property type="match status" value="1"/>
</dbReference>
<name>A0AAW5KM24_9FIRM</name>
<keyword evidence="5 7" id="KW-1133">Transmembrane helix</keyword>
<dbReference type="PROSITE" id="PS50928">
    <property type="entry name" value="ABC_TM1"/>
    <property type="match status" value="1"/>
</dbReference>
<evidence type="ECO:0000256" key="2">
    <source>
        <dbReference type="ARBA" id="ARBA00022448"/>
    </source>
</evidence>
<dbReference type="Gene3D" id="1.10.3720.10">
    <property type="entry name" value="MetI-like"/>
    <property type="match status" value="1"/>
</dbReference>
<keyword evidence="2 7" id="KW-0813">Transport</keyword>
<evidence type="ECO:0000256" key="7">
    <source>
        <dbReference type="RuleBase" id="RU363032"/>
    </source>
</evidence>
<evidence type="ECO:0000256" key="6">
    <source>
        <dbReference type="ARBA" id="ARBA00023136"/>
    </source>
</evidence>
<dbReference type="SUPFAM" id="SSF161098">
    <property type="entry name" value="MetI-like"/>
    <property type="match status" value="1"/>
</dbReference>
<evidence type="ECO:0000256" key="1">
    <source>
        <dbReference type="ARBA" id="ARBA00004651"/>
    </source>
</evidence>
<feature type="transmembrane region" description="Helical" evidence="7">
    <location>
        <begin position="119"/>
        <end position="139"/>
    </location>
</feature>
<dbReference type="Pfam" id="PF00528">
    <property type="entry name" value="BPD_transp_1"/>
    <property type="match status" value="1"/>
</dbReference>
<comment type="subcellular location">
    <subcellularLocation>
        <location evidence="1 7">Cell membrane</location>
        <topology evidence="1 7">Multi-pass membrane protein</topology>
    </subcellularLocation>
</comment>
<dbReference type="CDD" id="cd06261">
    <property type="entry name" value="TM_PBP2"/>
    <property type="match status" value="1"/>
</dbReference>
<proteinExistence type="inferred from homology"/>
<keyword evidence="3" id="KW-1003">Cell membrane</keyword>
<dbReference type="RefSeq" id="WP_046440574.1">
    <property type="nucleotide sequence ID" value="NZ_DAWBUL010000009.1"/>
</dbReference>
<dbReference type="GO" id="GO:0055085">
    <property type="term" value="P:transmembrane transport"/>
    <property type="evidence" value="ECO:0007669"/>
    <property type="project" value="InterPro"/>
</dbReference>
<dbReference type="PANTHER" id="PTHR30193">
    <property type="entry name" value="ABC TRANSPORTER PERMEASE PROTEIN"/>
    <property type="match status" value="1"/>
</dbReference>
<comment type="similarity">
    <text evidence="7">Belongs to the binding-protein-dependent transport system permease family.</text>
</comment>
<keyword evidence="6 7" id="KW-0472">Membrane</keyword>
<reference evidence="9" key="1">
    <citation type="submission" date="2022-06" db="EMBL/GenBank/DDBJ databases">
        <title>Isolation of gut microbiota from human fecal samples.</title>
        <authorList>
            <person name="Pamer E.G."/>
            <person name="Barat B."/>
            <person name="Waligurski E."/>
            <person name="Medina S."/>
            <person name="Paddock L."/>
            <person name="Mostad J."/>
        </authorList>
    </citation>
    <scope>NUCLEOTIDE SEQUENCE</scope>
    <source>
        <strain evidence="9">DFI.5.57</strain>
    </source>
</reference>
<evidence type="ECO:0000256" key="5">
    <source>
        <dbReference type="ARBA" id="ARBA00022989"/>
    </source>
</evidence>
<feature type="transmembrane region" description="Helical" evidence="7">
    <location>
        <begin position="173"/>
        <end position="196"/>
    </location>
</feature>
<sequence>MQNGNRKGIAQWSKTYAGKKFYTSILFLALPIILLVTFTFIPALDMVIFSFQNRDPYGTNPTYAGFSNYVTIFTDKDYLETFKNSLYYLVGSFIQQALALLLASILCSKIRAKGLFKGILFFPYLMNGVAVSIIFQRFFLKGQKGLTPDGTLNTILTTLGLDPILWFDVDRPFLANCCLVFISIWKYIGFDIIMYIGAIQSISPDLYEAADLDGANPWQNFRYIVFPSIKPIISLQLILAVKGAISVFEIPYITTKGMMGTTTFVIKTINTAFSLKKVGLASAMGIVLLIITIIVTFIQKYFFREDDKTPKENKRSRKGTVK</sequence>
<feature type="transmembrane region" description="Helical" evidence="7">
    <location>
        <begin position="86"/>
        <end position="107"/>
    </location>
</feature>
<feature type="domain" description="ABC transmembrane type-1" evidence="8">
    <location>
        <begin position="82"/>
        <end position="299"/>
    </location>
</feature>
<evidence type="ECO:0000313" key="9">
    <source>
        <dbReference type="EMBL" id="MCQ5154216.1"/>
    </source>
</evidence>
<dbReference type="InterPro" id="IPR035906">
    <property type="entry name" value="MetI-like_sf"/>
</dbReference>
<evidence type="ECO:0000259" key="8">
    <source>
        <dbReference type="PROSITE" id="PS50928"/>
    </source>
</evidence>
<dbReference type="InterPro" id="IPR051393">
    <property type="entry name" value="ABC_transporter_permease"/>
</dbReference>